<dbReference type="InterPro" id="IPR014327">
    <property type="entry name" value="RNA_pol_sigma70_bacteroid"/>
</dbReference>
<dbReference type="SUPFAM" id="SSF88659">
    <property type="entry name" value="Sigma3 and sigma4 domains of RNA polymerase sigma factors"/>
    <property type="match status" value="1"/>
</dbReference>
<evidence type="ECO:0000256" key="2">
    <source>
        <dbReference type="ARBA" id="ARBA00023015"/>
    </source>
</evidence>
<organism evidence="7">
    <name type="scientific">Dyadobacter sp. 676</name>
    <dbReference type="NCBI Taxonomy" id="3088362"/>
    <lineage>
        <taxon>Bacteria</taxon>
        <taxon>Pseudomonadati</taxon>
        <taxon>Bacteroidota</taxon>
        <taxon>Cytophagia</taxon>
        <taxon>Cytophagales</taxon>
        <taxon>Spirosomataceae</taxon>
        <taxon>Dyadobacter</taxon>
    </lineage>
</organism>
<feature type="domain" description="RNA polymerase sigma-70 region 2" evidence="5">
    <location>
        <begin position="29"/>
        <end position="90"/>
    </location>
</feature>
<dbReference type="PANTHER" id="PTHR43133:SF46">
    <property type="entry name" value="RNA POLYMERASE SIGMA-70 FACTOR ECF SUBFAMILY"/>
    <property type="match status" value="1"/>
</dbReference>
<dbReference type="InterPro" id="IPR036388">
    <property type="entry name" value="WH-like_DNA-bd_sf"/>
</dbReference>
<protein>
    <submittedName>
        <fullName evidence="7">RNA polymerase sigma-70 factor</fullName>
    </submittedName>
</protein>
<dbReference type="AlphaFoldDB" id="A0AAU8FIP4"/>
<keyword evidence="3" id="KW-0731">Sigma factor</keyword>
<name>A0AAU8FIP4_9BACT</name>
<evidence type="ECO:0000256" key="4">
    <source>
        <dbReference type="ARBA" id="ARBA00023163"/>
    </source>
</evidence>
<dbReference type="GO" id="GO:0006352">
    <property type="term" value="P:DNA-templated transcription initiation"/>
    <property type="evidence" value="ECO:0007669"/>
    <property type="project" value="InterPro"/>
</dbReference>
<reference evidence="7" key="1">
    <citation type="submission" date="2024-06" db="EMBL/GenBank/DDBJ databases">
        <title>Sequencing and assembly of the genome of Dyadobacter sp. strain 676, a symbiont of Cyamopsis tetragonoloba.</title>
        <authorList>
            <person name="Guro P."/>
            <person name="Sazanova A."/>
            <person name="Kuznetsova I."/>
            <person name="Belimov A."/>
            <person name="Safronova V."/>
        </authorList>
    </citation>
    <scope>NUCLEOTIDE SEQUENCE</scope>
    <source>
        <strain evidence="7">676</strain>
    </source>
</reference>
<proteinExistence type="inferred from homology"/>
<evidence type="ECO:0000259" key="6">
    <source>
        <dbReference type="Pfam" id="PF08281"/>
    </source>
</evidence>
<dbReference type="InterPro" id="IPR013249">
    <property type="entry name" value="RNA_pol_sigma70_r4_t2"/>
</dbReference>
<dbReference type="NCBIfam" id="TIGR02985">
    <property type="entry name" value="Sig70_bacteroi1"/>
    <property type="match status" value="1"/>
</dbReference>
<accession>A0AAU8FIP4</accession>
<dbReference type="Gene3D" id="1.10.10.10">
    <property type="entry name" value="Winged helix-like DNA-binding domain superfamily/Winged helix DNA-binding domain"/>
    <property type="match status" value="1"/>
</dbReference>
<dbReference type="EMBL" id="CP159289">
    <property type="protein sequence ID" value="XCH23578.1"/>
    <property type="molecule type" value="Genomic_DNA"/>
</dbReference>
<dbReference type="NCBIfam" id="TIGR02937">
    <property type="entry name" value="sigma70-ECF"/>
    <property type="match status" value="1"/>
</dbReference>
<keyword evidence="4" id="KW-0804">Transcription</keyword>
<dbReference type="Pfam" id="PF08281">
    <property type="entry name" value="Sigma70_r4_2"/>
    <property type="match status" value="1"/>
</dbReference>
<dbReference type="InterPro" id="IPR013324">
    <property type="entry name" value="RNA_pol_sigma_r3/r4-like"/>
</dbReference>
<dbReference type="PANTHER" id="PTHR43133">
    <property type="entry name" value="RNA POLYMERASE ECF-TYPE SIGMA FACTO"/>
    <property type="match status" value="1"/>
</dbReference>
<sequence length="192" mass="22117">MDEIGDLSDQQLLKAFQEGSLTAFEEIHQRYFGRLYTHAFKMLGEAEDAQDVVQEVFITLWTKGRAIQLHSGLAGYLFTAVRNRVLNLIEHSKTYRGHLDSLATFLSDNHVPAGEVADEELLFTLFEAEIDKLPRKMKEVFELRRQGELSYAEIAEKLSLSDHTVKKQISNAIKILKDRLMQWKSQLVVIFF</sequence>
<evidence type="ECO:0000313" key="7">
    <source>
        <dbReference type="EMBL" id="XCH23578.1"/>
    </source>
</evidence>
<evidence type="ECO:0000259" key="5">
    <source>
        <dbReference type="Pfam" id="PF04542"/>
    </source>
</evidence>
<comment type="similarity">
    <text evidence="1">Belongs to the sigma-70 factor family. ECF subfamily.</text>
</comment>
<feature type="domain" description="RNA polymerase sigma factor 70 region 4 type 2" evidence="6">
    <location>
        <begin position="127"/>
        <end position="174"/>
    </location>
</feature>
<dbReference type="InterPro" id="IPR007627">
    <property type="entry name" value="RNA_pol_sigma70_r2"/>
</dbReference>
<dbReference type="InterPro" id="IPR039425">
    <property type="entry name" value="RNA_pol_sigma-70-like"/>
</dbReference>
<evidence type="ECO:0000256" key="3">
    <source>
        <dbReference type="ARBA" id="ARBA00023082"/>
    </source>
</evidence>
<dbReference type="GO" id="GO:0003677">
    <property type="term" value="F:DNA binding"/>
    <property type="evidence" value="ECO:0007669"/>
    <property type="project" value="InterPro"/>
</dbReference>
<dbReference type="Gene3D" id="1.10.1740.10">
    <property type="match status" value="1"/>
</dbReference>
<dbReference type="GO" id="GO:0016987">
    <property type="term" value="F:sigma factor activity"/>
    <property type="evidence" value="ECO:0007669"/>
    <property type="project" value="UniProtKB-KW"/>
</dbReference>
<dbReference type="SUPFAM" id="SSF88946">
    <property type="entry name" value="Sigma2 domain of RNA polymerase sigma factors"/>
    <property type="match status" value="1"/>
</dbReference>
<keyword evidence="2" id="KW-0805">Transcription regulation</keyword>
<dbReference type="InterPro" id="IPR013325">
    <property type="entry name" value="RNA_pol_sigma_r2"/>
</dbReference>
<gene>
    <name evidence="7" type="ORF">ABV298_25230</name>
</gene>
<dbReference type="RefSeq" id="WP_353718902.1">
    <property type="nucleotide sequence ID" value="NZ_CP159289.1"/>
</dbReference>
<dbReference type="Pfam" id="PF04542">
    <property type="entry name" value="Sigma70_r2"/>
    <property type="match status" value="1"/>
</dbReference>
<dbReference type="InterPro" id="IPR014284">
    <property type="entry name" value="RNA_pol_sigma-70_dom"/>
</dbReference>
<evidence type="ECO:0000256" key="1">
    <source>
        <dbReference type="ARBA" id="ARBA00010641"/>
    </source>
</evidence>